<comment type="similarity">
    <text evidence="2 27 28">Belongs to the influenza viruses hemagglutinin family.</text>
</comment>
<feature type="disulfide bond" evidence="27">
    <location>
        <begin position="296"/>
        <end position="320"/>
    </location>
</feature>
<evidence type="ECO:0000256" key="26">
    <source>
        <dbReference type="ARBA" id="ARBA00064035"/>
    </source>
</evidence>
<dbReference type="InterPro" id="IPR013828">
    <property type="entry name" value="Hemagglutn_HA1_a/b_dom_sf"/>
</dbReference>
<dbReference type="PRINTS" id="PR00330">
    <property type="entry name" value="HEMAGGLUTN1"/>
</dbReference>
<keyword evidence="5 27" id="KW-1032">Host cell membrane</keyword>
<organism evidence="29">
    <name type="scientific">Influenza A virus</name>
    <name type="common">A/snow goose/Delaware/12OS3766/2012(H1N1)</name>
    <dbReference type="NCBI Taxonomy" id="1789879"/>
    <lineage>
        <taxon>Viruses</taxon>
        <taxon>Riboviria</taxon>
        <taxon>Orthornavirae</taxon>
        <taxon>Negarnaviricota</taxon>
        <taxon>Polyploviricotina</taxon>
        <taxon>Insthoviricetes</taxon>
        <taxon>Articulavirales</taxon>
        <taxon>Orthomyxoviridae</taxon>
        <taxon>Alphainfluenzavirus</taxon>
        <taxon>Alphainfluenzavirus influenzae</taxon>
        <taxon>Influenza A virus</taxon>
    </lineage>
</organism>
<keyword evidence="22 27" id="KW-1167">Clathrin- and caveolin-independent endocytosis of virus by host</keyword>
<feature type="chain" id="PRO_5023217957" description="Hemagglutinin HA2 chain" evidence="27">
    <location>
        <begin position="345"/>
        <end position="566"/>
    </location>
</feature>
<evidence type="ECO:0000256" key="13">
    <source>
        <dbReference type="ARBA" id="ARBA00022844"/>
    </source>
</evidence>
<evidence type="ECO:0000256" key="22">
    <source>
        <dbReference type="ARBA" id="ARBA00023261"/>
    </source>
</evidence>
<evidence type="ECO:0000256" key="28">
    <source>
        <dbReference type="RuleBase" id="RU003324"/>
    </source>
</evidence>
<keyword evidence="3 27" id="KW-1168">Fusion of virus membrane with host membrane</keyword>
<evidence type="ECO:0000256" key="10">
    <source>
        <dbReference type="ARBA" id="ARBA00022692"/>
    </source>
</evidence>
<keyword evidence="23 27" id="KW-0449">Lipoprotein</keyword>
<evidence type="ECO:0000313" key="29">
    <source>
        <dbReference type="EMBL" id="AMQ26422.1"/>
    </source>
</evidence>
<dbReference type="PRINTS" id="PR00329">
    <property type="entry name" value="HEMAGGLUTN12"/>
</dbReference>
<feature type="lipid moiety-binding region" description="S-palmitoyl cysteine; by host" evidence="27">
    <location>
        <position position="555"/>
    </location>
</feature>
<dbReference type="Gene3D" id="3.90.209.20">
    <property type="match status" value="1"/>
</dbReference>
<evidence type="ECO:0000256" key="7">
    <source>
        <dbReference type="ARBA" id="ARBA00022570"/>
    </source>
</evidence>
<dbReference type="SUPFAM" id="SSF58064">
    <property type="entry name" value="Influenza hemagglutinin (stalk)"/>
    <property type="match status" value="1"/>
</dbReference>
<keyword evidence="15 27" id="KW-0261">Viral envelope protein</keyword>
<evidence type="ECO:0000256" key="9">
    <source>
        <dbReference type="ARBA" id="ARBA00022595"/>
    </source>
</evidence>
<evidence type="ECO:0000256" key="5">
    <source>
        <dbReference type="ARBA" id="ARBA00022511"/>
    </source>
</evidence>
<dbReference type="Gene3D" id="2.10.77.10">
    <property type="entry name" value="Hemagglutinin Chain A, Domain 2"/>
    <property type="match status" value="1"/>
</dbReference>
<comment type="subunit">
    <text evidence="26">Homotrimer of disulfide-linked HA1-HA2. Interacts with human CACNA1C.</text>
</comment>
<evidence type="ECO:0000256" key="18">
    <source>
        <dbReference type="ARBA" id="ARBA00023136"/>
    </source>
</evidence>
<evidence type="ECO:0000256" key="19">
    <source>
        <dbReference type="ARBA" id="ARBA00023139"/>
    </source>
</evidence>
<evidence type="ECO:0000256" key="23">
    <source>
        <dbReference type="ARBA" id="ARBA00023288"/>
    </source>
</evidence>
<keyword evidence="9 27" id="KW-1162">Viral penetration into host cytoplasm</keyword>
<name>A0A127W638_9INFA</name>
<dbReference type="SUPFAM" id="SSF49818">
    <property type="entry name" value="Viral protein domain"/>
    <property type="match status" value="1"/>
</dbReference>
<protein>
    <recommendedName>
        <fullName evidence="27">Hemagglutinin</fullName>
    </recommendedName>
    <component>
        <recommendedName>
            <fullName evidence="27">Hemagglutinin HA1 chain</fullName>
        </recommendedName>
    </component>
    <component>
        <recommendedName>
            <fullName evidence="27">Hemagglutinin HA2 chain</fullName>
        </recommendedName>
    </component>
</protein>
<feature type="transmembrane region" description="Helical" evidence="27">
    <location>
        <begin position="531"/>
        <end position="554"/>
    </location>
</feature>
<evidence type="ECO:0000256" key="1">
    <source>
        <dbReference type="ARBA" id="ARBA00004310"/>
    </source>
</evidence>
<keyword evidence="17 27" id="KW-1133">Transmembrane helix</keyword>
<keyword evidence="7 27" id="KW-1165">Clathrin-mediated endocytosis of virus by host</keyword>
<evidence type="ECO:0000256" key="27">
    <source>
        <dbReference type="HAMAP-Rule" id="MF_04072"/>
    </source>
</evidence>
<keyword evidence="21 27" id="KW-0325">Glycoprotein</keyword>
<dbReference type="GO" id="GO:0046761">
    <property type="term" value="P:viral budding from plasma membrane"/>
    <property type="evidence" value="ECO:0007669"/>
    <property type="project" value="UniProtKB-UniRule"/>
</dbReference>
<reference evidence="29" key="1">
    <citation type="submission" date="2016-03" db="EMBL/GenBank/DDBJ databases">
        <title>The NIAID Influenza Genome Sequencing Project.</title>
        <authorList>
            <person name="Das S.R."/>
            <person name="Halpin R.A."/>
            <person name="Lin X."/>
            <person name="Simenauer A."/>
            <person name="Akopov A."/>
            <person name="Fedorova N."/>
            <person name="Puri V."/>
            <person name="Stockwell T."/>
            <person name="Amedeo P."/>
            <person name="Bishop B."/>
            <person name="Katzel D."/>
            <person name="Schobel S."/>
            <person name="Shrivastava S."/>
            <person name="Bao Y."/>
            <person name="Sanders R."/>
            <person name="Zhdanov S."/>
            <person name="Kiryutin B."/>
            <person name="Lipman D.J."/>
            <person name="Tatusova T."/>
            <person name="Barr I."/>
        </authorList>
    </citation>
    <scope>NUCLEOTIDE SEQUENCE</scope>
    <source>
        <strain evidence="29">A/snow goose/Delaware/12OS3766/2012</strain>
    </source>
</reference>
<dbReference type="GO" id="GO:0016020">
    <property type="term" value="C:membrane"/>
    <property type="evidence" value="ECO:0007669"/>
    <property type="project" value="UniProtKB-UniRule"/>
</dbReference>
<evidence type="ECO:0000256" key="16">
    <source>
        <dbReference type="ARBA" id="ARBA00022890"/>
    </source>
</evidence>
<reference evidence="29" key="2">
    <citation type="submission" date="2016-03" db="EMBL/GenBank/DDBJ databases">
        <authorList>
            <consortium name="The NIAID Influenza Genome Sequencing Consortium"/>
        </authorList>
    </citation>
    <scope>NUCLEOTIDE SEQUENCE</scope>
    <source>
        <strain evidence="29">A/snow goose/Delaware/12OS3766/2012</strain>
    </source>
</reference>
<dbReference type="GO" id="GO:0055036">
    <property type="term" value="C:virion membrane"/>
    <property type="evidence" value="ECO:0007669"/>
    <property type="project" value="UniProtKB-SubCell"/>
</dbReference>
<evidence type="ECO:0000256" key="2">
    <source>
        <dbReference type="ARBA" id="ARBA00006321"/>
    </source>
</evidence>
<keyword evidence="19 27" id="KW-0564">Palmitate</keyword>
<comment type="subcellular location">
    <subcellularLocation>
        <location evidence="1 27">Host apical cell membrane</location>
        <topology evidence="1 27">Single-pass type I membrane protein</topology>
    </subcellularLocation>
    <subcellularLocation>
        <location evidence="27">Virion membrane</location>
        <topology evidence="27">Single-pass type I membrane protein</topology>
    </subcellularLocation>
    <text evidence="27">Targeted to the apical plasma membrane in epithelial polarized cells through a signal present in the transmembrane domain. Associated with glycosphingolipid- and cholesterol-enriched detergent-resistant lipid rafts.</text>
</comment>
<keyword evidence="20 27" id="KW-1015">Disulfide bond</keyword>
<keyword evidence="10 27" id="KW-0812">Transmembrane</keyword>
<feature type="disulfide bond" evidence="27">
    <location>
        <begin position="488"/>
        <end position="492"/>
    </location>
</feature>
<keyword evidence="11 27" id="KW-0732">Signal</keyword>
<dbReference type="GO" id="GO:0019062">
    <property type="term" value="P:virion attachment to host cell"/>
    <property type="evidence" value="ECO:0007669"/>
    <property type="project" value="UniProtKB-KW"/>
</dbReference>
<evidence type="ECO:0000256" key="15">
    <source>
        <dbReference type="ARBA" id="ARBA00022879"/>
    </source>
</evidence>
<dbReference type="Pfam" id="PF00509">
    <property type="entry name" value="Hemagglutinin"/>
    <property type="match status" value="1"/>
</dbReference>
<evidence type="ECO:0000256" key="12">
    <source>
        <dbReference type="ARBA" id="ARBA00022804"/>
    </source>
</evidence>
<dbReference type="InterPro" id="IPR008980">
    <property type="entry name" value="Capsid_hemagglutn"/>
</dbReference>
<comment type="PTM">
    <text evidence="27">In natural infection, inactive HA is matured into HA1 and HA2 outside the cell by one or more trypsin-like, arginine-specific endoprotease secreted by the bronchial epithelial cells. One identified protease that may be involved in this process is secreted in lungs by club cells.</text>
</comment>
<keyword evidence="16 27" id="KW-1164">Virus endocytosis by host</keyword>
<dbReference type="GO" id="GO:0075512">
    <property type="term" value="P:clathrin-dependent endocytosis of virus by host cell"/>
    <property type="evidence" value="ECO:0007669"/>
    <property type="project" value="UniProtKB-UniRule"/>
</dbReference>
<evidence type="ECO:0000256" key="21">
    <source>
        <dbReference type="ARBA" id="ARBA00023180"/>
    </source>
</evidence>
<keyword evidence="18 27" id="KW-0472">Membrane</keyword>
<keyword evidence="8 27" id="KW-0945">Host-virus interaction</keyword>
<dbReference type="InterPro" id="IPR000149">
    <property type="entry name" value="Hemagglutn_influenz_A"/>
</dbReference>
<feature type="lipid moiety-binding region" description="S-palmitoyl cysteine; by host" evidence="27">
    <location>
        <position position="565"/>
    </location>
</feature>
<feature type="lipid moiety-binding region" description="S-palmitoyl cysteine; by host" evidence="27">
    <location>
        <position position="562"/>
    </location>
</feature>
<evidence type="ECO:0000256" key="3">
    <source>
        <dbReference type="ARBA" id="ARBA00022506"/>
    </source>
</evidence>
<evidence type="ECO:0000256" key="20">
    <source>
        <dbReference type="ARBA" id="ARBA00023157"/>
    </source>
</evidence>
<dbReference type="EMBL" id="CY202769">
    <property type="protein sequence ID" value="AMQ26422.1"/>
    <property type="molecule type" value="Viral_cRNA"/>
</dbReference>
<gene>
    <name evidence="27 29" type="primary">HA</name>
</gene>
<keyword evidence="13 27" id="KW-0946">Virion</keyword>
<dbReference type="HAMAP" id="MF_04072">
    <property type="entry name" value="INFV_HEMA"/>
    <property type="match status" value="1"/>
</dbReference>
<comment type="caution">
    <text evidence="27">Lacks conserved residue(s) required for the propagation of feature annotation.</text>
</comment>
<dbReference type="GO" id="GO:0039654">
    <property type="term" value="P:fusion of virus membrane with host endosome membrane"/>
    <property type="evidence" value="ECO:0007669"/>
    <property type="project" value="UniProtKB-UniRule"/>
</dbReference>
<accession>A0A127W638</accession>
<dbReference type="GO" id="GO:0046789">
    <property type="term" value="F:host cell surface receptor binding"/>
    <property type="evidence" value="ECO:0007669"/>
    <property type="project" value="UniProtKB-UniRule"/>
</dbReference>
<evidence type="ECO:0000256" key="4">
    <source>
        <dbReference type="ARBA" id="ARBA00022510"/>
    </source>
</evidence>
<evidence type="ECO:0000256" key="14">
    <source>
        <dbReference type="ARBA" id="ARBA00022870"/>
    </source>
</evidence>
<evidence type="ECO:0000256" key="17">
    <source>
        <dbReference type="ARBA" id="ARBA00022989"/>
    </source>
</evidence>
<keyword evidence="6 27" id="KW-0348">Hemagglutinin</keyword>
<dbReference type="Gene3D" id="3.90.20.10">
    <property type="match status" value="1"/>
</dbReference>
<comment type="function">
    <text evidence="27">Binds to sialic acid-containing receptors on the cell surface, bringing about the attachment of the virus particle to the cell. This attachment induces virion internalization either through clathrin-dependent endocytosis or through clathrin- and caveolin-independent pathway. Plays a major role in the determination of host range restriction and virulence. Class I viral fusion protein. Responsible for penetration of the virus into the cell cytoplasm by mediating the fusion of the membrane of the endocytosed virus particle with the endosomal membrane. Low pH in endosomes induces an irreversible conformational change in HA2, releasing the fusion hydrophobic peptide. Several trimers are required to form a competent fusion pore.</text>
</comment>
<feature type="disulfide bond" evidence="27">
    <location>
        <begin position="72"/>
        <end position="84"/>
    </location>
</feature>
<dbReference type="FunFam" id="3.90.20.10:FF:000002">
    <property type="entry name" value="Hemagglutinin"/>
    <property type="match status" value="1"/>
</dbReference>
<keyword evidence="12 27" id="KW-1161">Viral attachment to host cell</keyword>
<dbReference type="GO" id="GO:0020002">
    <property type="term" value="C:host cell plasma membrane"/>
    <property type="evidence" value="ECO:0007669"/>
    <property type="project" value="UniProtKB-SubCell"/>
</dbReference>
<sequence precursor="true">MEAKLFVLFCTFTVLKADTICVGYHANNSTDTVDTVLEKNVTVTHSVNLLEDSHNGKLCSLNGIAPLQLGKCNVAGWLLGNPECDLLLTANSWSYIIETSNSENGTCYPGEFIDYEELREQLSSVSSFEKFEIFPKANSWPNHETTKGVTAACSYSGASSFYRNLLWITKKGTSYPKLSKSYTNNKGKEVLVLWGVHHPPTTSEQQSLYQNTDAYVSVGSSKYNRRFTPEIAARPKVRGQAGRMNYYWTLLDRGDTITFEATGNLIAPWYAFALNKGSDSGIITSDAPVHNCDTRCQTPHGALNSSLPFQNVHPITIGECPKYVKSTKLRMATGLRNVPSIQSRGLFGAIAGFIEGGWTGMIDGWYGYHHQNEQGSGYAADQKSTQNAIDGITNKVNSVIEKMNTQFTAVGKEFNNLERRIENLNKKVDDGFLDVWTYNAELLVLLENERTLDFHDSNVRNLYERVKSQLRNNAKELGNGCFEFYHKCDDECMESVKNGTYDYPKYSEESKLNREEIDGVKLESMGVYQILAIYSTVASSLVLLVSLGAISFWMCSNGSLQCRICI</sequence>
<comment type="function">
    <text evidence="25 28">Binds to sialic acid-containing receptors on the cell surface, bringing about the attachment of the virus particle to the cell. This attachment induces virion internalization of about two third of the virus particles through clathrin-dependent endocytosis and about one third through a clathrin- and caveolin-independent pathway. Plays a major role in the determination of host range restriction and virulence. Class I viral fusion protein. Responsible for penetration of the virus into the cell cytoplasm by mediating the fusion of the membrane of the endocytosed virus particle with the endosomal membrane. Low pH in endosomes induces an irreversible conformational change in HA2, releasing the fusion hydrophobic peptide. Several trimers are required to form a competent fusion pore.</text>
</comment>
<dbReference type="GO" id="GO:0019031">
    <property type="term" value="C:viral envelope"/>
    <property type="evidence" value="ECO:0007669"/>
    <property type="project" value="UniProtKB-UniRule"/>
</dbReference>
<evidence type="ECO:0000256" key="11">
    <source>
        <dbReference type="ARBA" id="ARBA00022729"/>
    </source>
</evidence>
<keyword evidence="24 27" id="KW-1160">Virus entry into host cell</keyword>
<dbReference type="GO" id="GO:0019064">
    <property type="term" value="P:fusion of virus membrane with host plasma membrane"/>
    <property type="evidence" value="ECO:0007669"/>
    <property type="project" value="InterPro"/>
</dbReference>
<proteinExistence type="inferred from homology"/>
<evidence type="ECO:0000256" key="6">
    <source>
        <dbReference type="ARBA" id="ARBA00022546"/>
    </source>
</evidence>
<dbReference type="InterPro" id="IPR001364">
    <property type="entry name" value="Hemagglutn_influenz_A/B"/>
</dbReference>
<evidence type="ECO:0000256" key="25">
    <source>
        <dbReference type="ARBA" id="ARBA00059860"/>
    </source>
</evidence>
<keyword evidence="4 27" id="KW-1170">Fusion of virus membrane with host endosomal membrane</keyword>
<comment type="PTM">
    <text evidence="27">Palmitoylated.</text>
</comment>
<evidence type="ECO:0000256" key="24">
    <source>
        <dbReference type="ARBA" id="ARBA00023296"/>
    </source>
</evidence>
<feature type="site" description="Cleavage; by host" evidence="27">
    <location>
        <begin position="344"/>
        <end position="345"/>
    </location>
</feature>
<keyword evidence="14 27" id="KW-1043">Host membrane</keyword>
<evidence type="ECO:0000256" key="8">
    <source>
        <dbReference type="ARBA" id="ARBA00022581"/>
    </source>
</evidence>